<evidence type="ECO:0000256" key="2">
    <source>
        <dbReference type="ARBA" id="ARBA00005791"/>
    </source>
</evidence>
<organism evidence="9">
    <name type="scientific">hydrothermal vent metagenome</name>
    <dbReference type="NCBI Taxonomy" id="652676"/>
    <lineage>
        <taxon>unclassified sequences</taxon>
        <taxon>metagenomes</taxon>
        <taxon>ecological metagenomes</taxon>
    </lineage>
</organism>
<dbReference type="InterPro" id="IPR013766">
    <property type="entry name" value="Thioredoxin_domain"/>
</dbReference>
<evidence type="ECO:0000256" key="6">
    <source>
        <dbReference type="ARBA" id="ARBA00023157"/>
    </source>
</evidence>
<protein>
    <recommendedName>
        <fullName evidence="3">Thiol:disulfide interchange protein DsbA</fullName>
    </recommendedName>
</protein>
<dbReference type="PIRSF" id="PIRSF001488">
    <property type="entry name" value="Tdi_protein"/>
    <property type="match status" value="1"/>
</dbReference>
<dbReference type="Pfam" id="PF01323">
    <property type="entry name" value="DSBA"/>
    <property type="match status" value="1"/>
</dbReference>
<dbReference type="InterPro" id="IPR001853">
    <property type="entry name" value="DSBA-like_thioredoxin_dom"/>
</dbReference>
<gene>
    <name evidence="9" type="ORF">MNB_SUP05-4-623</name>
</gene>
<dbReference type="InterPro" id="IPR023205">
    <property type="entry name" value="DsbA/DsbL"/>
</dbReference>
<keyword evidence="4" id="KW-0732">Signal</keyword>
<evidence type="ECO:0000256" key="1">
    <source>
        <dbReference type="ARBA" id="ARBA00004418"/>
    </source>
</evidence>
<dbReference type="InterPro" id="IPR050824">
    <property type="entry name" value="Thiol_disulfide_DsbA"/>
</dbReference>
<dbReference type="PANTHER" id="PTHR35891">
    <property type="entry name" value="THIOL:DISULFIDE INTERCHANGE PROTEIN DSBA"/>
    <property type="match status" value="1"/>
</dbReference>
<dbReference type="Gene3D" id="3.40.30.10">
    <property type="entry name" value="Glutaredoxin"/>
    <property type="match status" value="1"/>
</dbReference>
<keyword evidence="5" id="KW-0574">Periplasm</keyword>
<evidence type="ECO:0000256" key="4">
    <source>
        <dbReference type="ARBA" id="ARBA00022729"/>
    </source>
</evidence>
<evidence type="ECO:0000256" key="5">
    <source>
        <dbReference type="ARBA" id="ARBA00022764"/>
    </source>
</evidence>
<dbReference type="EMBL" id="FPHR01000021">
    <property type="protein sequence ID" value="SFV77316.1"/>
    <property type="molecule type" value="Genomic_DNA"/>
</dbReference>
<dbReference type="PROSITE" id="PS51352">
    <property type="entry name" value="THIOREDOXIN_2"/>
    <property type="match status" value="1"/>
</dbReference>
<dbReference type="GO" id="GO:0016491">
    <property type="term" value="F:oxidoreductase activity"/>
    <property type="evidence" value="ECO:0007669"/>
    <property type="project" value="InterPro"/>
</dbReference>
<dbReference type="InterPro" id="IPR036249">
    <property type="entry name" value="Thioredoxin-like_sf"/>
</dbReference>
<dbReference type="SUPFAM" id="SSF52833">
    <property type="entry name" value="Thioredoxin-like"/>
    <property type="match status" value="1"/>
</dbReference>
<dbReference type="GO" id="GO:0042597">
    <property type="term" value="C:periplasmic space"/>
    <property type="evidence" value="ECO:0007669"/>
    <property type="project" value="UniProtKB-SubCell"/>
</dbReference>
<evidence type="ECO:0000256" key="7">
    <source>
        <dbReference type="ARBA" id="ARBA00023284"/>
    </source>
</evidence>
<evidence type="ECO:0000313" key="9">
    <source>
        <dbReference type="EMBL" id="SFV77316.1"/>
    </source>
</evidence>
<sequence>MKIMSQLRRLLVILLLSISTVSFAETYTEGKHYLKLDKPVKTITGDKIEVRELFWYYCPHCFNVEPVLSSWVKKLPSHAAFIRQPAVFSDRWINGAIFYYVLEQLNEVDRLHGKLFDAIHLHKTAFIDQADFVNWLGGHGVDKDKANSAFKSFSVRVKVNKSKINTVKYHTSGVPALVVNGKYWTDASHAGGEFEMFKVADFLIAKESK</sequence>
<reference evidence="9" key="1">
    <citation type="submission" date="2016-10" db="EMBL/GenBank/DDBJ databases">
        <authorList>
            <person name="de Groot N.N."/>
        </authorList>
    </citation>
    <scope>NUCLEOTIDE SEQUENCE</scope>
</reference>
<comment type="subcellular location">
    <subcellularLocation>
        <location evidence="1">Periplasm</location>
    </subcellularLocation>
</comment>
<dbReference type="PANTHER" id="PTHR35891:SF2">
    <property type="entry name" value="THIOL:DISULFIDE INTERCHANGE PROTEIN DSBA"/>
    <property type="match status" value="1"/>
</dbReference>
<accession>A0A1W1DA56</accession>
<proteinExistence type="inferred from homology"/>
<dbReference type="AlphaFoldDB" id="A0A1W1DA56"/>
<dbReference type="CDD" id="cd03019">
    <property type="entry name" value="DsbA_DsbA"/>
    <property type="match status" value="1"/>
</dbReference>
<keyword evidence="7" id="KW-0676">Redox-active center</keyword>
<comment type="similarity">
    <text evidence="2">Belongs to the thioredoxin family. DsbA subfamily.</text>
</comment>
<name>A0A1W1DA56_9ZZZZ</name>
<evidence type="ECO:0000259" key="8">
    <source>
        <dbReference type="PROSITE" id="PS51352"/>
    </source>
</evidence>
<keyword evidence="6" id="KW-1015">Disulfide bond</keyword>
<feature type="domain" description="Thioredoxin" evidence="8">
    <location>
        <begin position="14"/>
        <end position="172"/>
    </location>
</feature>
<evidence type="ECO:0000256" key="3">
    <source>
        <dbReference type="ARBA" id="ARBA00013831"/>
    </source>
</evidence>